<dbReference type="EMBL" id="JARJCW010000118">
    <property type="protein sequence ID" value="KAJ7192572.1"/>
    <property type="molecule type" value="Genomic_DNA"/>
</dbReference>
<feature type="compositionally biased region" description="Basic and acidic residues" evidence="1">
    <location>
        <begin position="240"/>
        <end position="252"/>
    </location>
</feature>
<comment type="caution">
    <text evidence="2">The sequence shown here is derived from an EMBL/GenBank/DDBJ whole genome shotgun (WGS) entry which is preliminary data.</text>
</comment>
<evidence type="ECO:0000256" key="1">
    <source>
        <dbReference type="SAM" id="MobiDB-lite"/>
    </source>
</evidence>
<protein>
    <submittedName>
        <fullName evidence="2">Uncharacterized protein</fullName>
    </submittedName>
</protein>
<keyword evidence="3" id="KW-1185">Reference proteome</keyword>
<proteinExistence type="predicted"/>
<feature type="region of interest" description="Disordered" evidence="1">
    <location>
        <begin position="382"/>
        <end position="415"/>
    </location>
</feature>
<dbReference type="Proteomes" id="UP001219525">
    <property type="component" value="Unassembled WGS sequence"/>
</dbReference>
<evidence type="ECO:0000313" key="3">
    <source>
        <dbReference type="Proteomes" id="UP001219525"/>
    </source>
</evidence>
<dbReference type="AlphaFoldDB" id="A0AAD6XZT2"/>
<name>A0AAD6XZT2_9AGAR</name>
<accession>A0AAD6XZT2</accession>
<feature type="region of interest" description="Disordered" evidence="1">
    <location>
        <begin position="225"/>
        <end position="261"/>
    </location>
</feature>
<evidence type="ECO:0000313" key="2">
    <source>
        <dbReference type="EMBL" id="KAJ7192572.1"/>
    </source>
</evidence>
<organism evidence="2 3">
    <name type="scientific">Mycena pura</name>
    <dbReference type="NCBI Taxonomy" id="153505"/>
    <lineage>
        <taxon>Eukaryota</taxon>
        <taxon>Fungi</taxon>
        <taxon>Dikarya</taxon>
        <taxon>Basidiomycota</taxon>
        <taxon>Agaricomycotina</taxon>
        <taxon>Agaricomycetes</taxon>
        <taxon>Agaricomycetidae</taxon>
        <taxon>Agaricales</taxon>
        <taxon>Marasmiineae</taxon>
        <taxon>Mycenaceae</taxon>
        <taxon>Mycena</taxon>
    </lineage>
</organism>
<gene>
    <name evidence="2" type="ORF">GGX14DRAFT_406241</name>
</gene>
<sequence length="447" mass="49470">MDGSLERWLDRAIWHPVATRPNNACMETGTIFMCLMGRGHFDEWCDRDEPLNLELTGYWWRTRQKKSRQAANQVERDDAAPLFGANRSRGKTAVWRAVSKYFSVAQSRAHGRIASHKHQIWILPTSAPSMGQMAGYLVWPGTQIREVAGKSPLYIPQGPSYSYNAPAPQVLSPTCPPWDDNDGGRCCFFGARVGYNSLVDFLFIFIRDTCSPGAAFNHVRVRHRPPHTLPRAPPQAQVRDPVHRRVTRDSQHSRARTAANAGAGEWPFADLSFAESYGGGCGLELGGRDASTTGAEVDDVAWLGGFRAGLREVVLSPDSLNERTGDQTTPNFIQVRRRLWLQHFLVIACRHEEALFSRPLKMLRDHVGPFAIQTCFINARERRQHGGRPSGRIRNNSSEPAGAEQSEPAPALKKSGVGLGDPISIPCAASRVASVPTAPAALYKLCR</sequence>
<reference evidence="2" key="1">
    <citation type="submission" date="2023-03" db="EMBL/GenBank/DDBJ databases">
        <title>Massive genome expansion in bonnet fungi (Mycena s.s.) driven by repeated elements and novel gene families across ecological guilds.</title>
        <authorList>
            <consortium name="Lawrence Berkeley National Laboratory"/>
            <person name="Harder C.B."/>
            <person name="Miyauchi S."/>
            <person name="Viragh M."/>
            <person name="Kuo A."/>
            <person name="Thoen E."/>
            <person name="Andreopoulos B."/>
            <person name="Lu D."/>
            <person name="Skrede I."/>
            <person name="Drula E."/>
            <person name="Henrissat B."/>
            <person name="Morin E."/>
            <person name="Kohler A."/>
            <person name="Barry K."/>
            <person name="LaButti K."/>
            <person name="Morin E."/>
            <person name="Salamov A."/>
            <person name="Lipzen A."/>
            <person name="Mereny Z."/>
            <person name="Hegedus B."/>
            <person name="Baldrian P."/>
            <person name="Stursova M."/>
            <person name="Weitz H."/>
            <person name="Taylor A."/>
            <person name="Grigoriev I.V."/>
            <person name="Nagy L.G."/>
            <person name="Martin F."/>
            <person name="Kauserud H."/>
        </authorList>
    </citation>
    <scope>NUCLEOTIDE SEQUENCE</scope>
    <source>
        <strain evidence="2">9144</strain>
    </source>
</reference>